<dbReference type="InterPro" id="IPR010930">
    <property type="entry name" value="Flg_bb/hook_C_dom"/>
</dbReference>
<dbReference type="InterPro" id="IPR012834">
    <property type="entry name" value="FlgG_G_neg"/>
</dbReference>
<evidence type="ECO:0000313" key="12">
    <source>
        <dbReference type="EMBL" id="KRS18577.1"/>
    </source>
</evidence>
<keyword evidence="12" id="KW-0966">Cell projection</keyword>
<evidence type="ECO:0000256" key="2">
    <source>
        <dbReference type="ARBA" id="ARBA00009677"/>
    </source>
</evidence>
<dbReference type="KEGG" id="rid:RIdsm_01379"/>
<dbReference type="PROSITE" id="PS00588">
    <property type="entry name" value="FLAGELLA_BB_ROD"/>
    <property type="match status" value="1"/>
</dbReference>
<dbReference type="OrthoDB" id="9804559at2"/>
<dbReference type="Proteomes" id="UP000325785">
    <property type="component" value="Chromosome"/>
</dbReference>
<dbReference type="InterPro" id="IPR020013">
    <property type="entry name" value="Flagellar_FlgE/F/G"/>
</dbReference>
<organism evidence="12 14">
    <name type="scientific">Roseovarius indicus</name>
    <dbReference type="NCBI Taxonomy" id="540747"/>
    <lineage>
        <taxon>Bacteria</taxon>
        <taxon>Pseudomonadati</taxon>
        <taxon>Pseudomonadota</taxon>
        <taxon>Alphaproteobacteria</taxon>
        <taxon>Rhodobacterales</taxon>
        <taxon>Roseobacteraceae</taxon>
        <taxon>Roseovarius</taxon>
    </lineage>
</organism>
<evidence type="ECO:0000259" key="10">
    <source>
        <dbReference type="Pfam" id="PF06429"/>
    </source>
</evidence>
<sequence>MKALGIAATGMLAQQTNVDVIANNIANANTTGFKSGRAAFQDLMYQSVEREGALTAGDGTSRPVGLDVGLGAQVSGVIRLNSQGGLLSTENQLDLAIEGRGHFILNRPDGTQVYTRDGSFQLNAEGQLVSLTGYEVEPAIVVPELTRQVEISQTGVVMAYVENDPNPVQLGQLTIATFVNEAGMQPIGDNLMEETTASGEAIQSNPGDEGVGVLQQGYLENSNVNTIQEVTSLISAQRAYEMNSKAVETADQMMMTVNQMK</sequence>
<protein>
    <recommendedName>
        <fullName evidence="3 7">Flagellar basal-body rod protein FlgG</fullName>
    </recommendedName>
    <alternativeName>
        <fullName evidence="6 8">Distal rod protein</fullName>
    </alternativeName>
</protein>
<dbReference type="Pfam" id="PF00460">
    <property type="entry name" value="Flg_bb_rod"/>
    <property type="match status" value="1"/>
</dbReference>
<keyword evidence="12" id="KW-0969">Cilium</keyword>
<accession>A0A0T5PBZ0</accession>
<evidence type="ECO:0000256" key="3">
    <source>
        <dbReference type="ARBA" id="ARBA00017948"/>
    </source>
</evidence>
<reference evidence="13 15" key="2">
    <citation type="submission" date="2018-08" db="EMBL/GenBank/DDBJ databases">
        <title>Genetic Globetrotter - A new plasmid hitch-hiking vast phylogenetic and geographic distances.</title>
        <authorList>
            <person name="Vollmers J."/>
            <person name="Petersen J."/>
        </authorList>
    </citation>
    <scope>NUCLEOTIDE SEQUENCE [LARGE SCALE GENOMIC DNA]</scope>
    <source>
        <strain evidence="13 15">DSM 26383</strain>
    </source>
</reference>
<evidence type="ECO:0000259" key="11">
    <source>
        <dbReference type="Pfam" id="PF22692"/>
    </source>
</evidence>
<dbReference type="SUPFAM" id="SSF117143">
    <property type="entry name" value="Flagellar hook protein flgE"/>
    <property type="match status" value="1"/>
</dbReference>
<dbReference type="EMBL" id="CP031598">
    <property type="protein sequence ID" value="QEW25592.1"/>
    <property type="molecule type" value="Genomic_DNA"/>
</dbReference>
<dbReference type="RefSeq" id="WP_057814781.1">
    <property type="nucleotide sequence ID" value="NZ_CAXRJZ010000111.1"/>
</dbReference>
<proteinExistence type="inferred from homology"/>
<dbReference type="InterPro" id="IPR053967">
    <property type="entry name" value="LlgE_F_G-like_D1"/>
</dbReference>
<dbReference type="PANTHER" id="PTHR30435:SF19">
    <property type="entry name" value="FLAGELLAR BASAL-BODY ROD PROTEIN FLGG"/>
    <property type="match status" value="1"/>
</dbReference>
<evidence type="ECO:0000313" key="13">
    <source>
        <dbReference type="EMBL" id="QEW25592.1"/>
    </source>
</evidence>
<dbReference type="Proteomes" id="UP000051401">
    <property type="component" value="Unassembled WGS sequence"/>
</dbReference>
<dbReference type="PATRIC" id="fig|540747.5.peg.3810"/>
<keyword evidence="12" id="KW-0282">Flagellum</keyword>
<dbReference type="GO" id="GO:0071978">
    <property type="term" value="P:bacterial-type flagellum-dependent swarming motility"/>
    <property type="evidence" value="ECO:0007669"/>
    <property type="project" value="TreeGrafter"/>
</dbReference>
<dbReference type="GO" id="GO:0009426">
    <property type="term" value="C:bacterial-type flagellum basal body, distal rod"/>
    <property type="evidence" value="ECO:0007669"/>
    <property type="project" value="UniProtKB-UniRule"/>
</dbReference>
<keyword evidence="14" id="KW-1185">Reference proteome</keyword>
<evidence type="ECO:0000259" key="9">
    <source>
        <dbReference type="Pfam" id="PF00460"/>
    </source>
</evidence>
<evidence type="ECO:0000256" key="4">
    <source>
        <dbReference type="ARBA" id="ARBA00023143"/>
    </source>
</evidence>
<dbReference type="EMBL" id="LAXI01000003">
    <property type="protein sequence ID" value="KRS18577.1"/>
    <property type="molecule type" value="Genomic_DNA"/>
</dbReference>
<comment type="similarity">
    <text evidence="2 8">Belongs to the flagella basal body rod proteins family.</text>
</comment>
<comment type="subcellular location">
    <subcellularLocation>
        <location evidence="1 8">Bacterial flagellum basal body</location>
    </subcellularLocation>
</comment>
<evidence type="ECO:0000313" key="15">
    <source>
        <dbReference type="Proteomes" id="UP000325785"/>
    </source>
</evidence>
<gene>
    <name evidence="12" type="primary">flgG</name>
    <name evidence="13" type="ORF">RIdsm_01379</name>
    <name evidence="12" type="ORF">XM52_07240</name>
</gene>
<keyword evidence="4 8" id="KW-0975">Bacterial flagellum</keyword>
<dbReference type="STRING" id="540747.SAMN04488031_104167"/>
<dbReference type="NCBIfam" id="TIGR02488">
    <property type="entry name" value="flgG_G_neg"/>
    <property type="match status" value="1"/>
</dbReference>
<name>A0A0T5PBZ0_9RHOB</name>
<evidence type="ECO:0000256" key="1">
    <source>
        <dbReference type="ARBA" id="ARBA00004117"/>
    </source>
</evidence>
<feature type="domain" description="Flagellar basal body rod protein N-terminal" evidence="9">
    <location>
        <begin position="6"/>
        <end position="34"/>
    </location>
</feature>
<feature type="domain" description="Flagellar hook protein FlgE/F/G-like D1" evidence="11">
    <location>
        <begin position="96"/>
        <end position="159"/>
    </location>
</feature>
<dbReference type="InterPro" id="IPR019776">
    <property type="entry name" value="Flagellar_basal_body_rod_CS"/>
</dbReference>
<dbReference type="Pfam" id="PF06429">
    <property type="entry name" value="Flg_bbr_C"/>
    <property type="match status" value="1"/>
</dbReference>
<evidence type="ECO:0000256" key="5">
    <source>
        <dbReference type="ARBA" id="ARBA00025933"/>
    </source>
</evidence>
<evidence type="ECO:0000313" key="14">
    <source>
        <dbReference type="Proteomes" id="UP000051401"/>
    </source>
</evidence>
<dbReference type="InterPro" id="IPR037925">
    <property type="entry name" value="FlgE/F/G-like"/>
</dbReference>
<comment type="subunit">
    <text evidence="5 8">The basal body constitutes a major portion of the flagellar organelle and consists of four rings (L,P,S, and M) mounted on a central rod. The rod consists of about 26 subunits of FlgG in the distal portion, and FlgB, FlgC and FlgF are thought to build up the proximal portion of the rod with about 6 subunits each.</text>
</comment>
<dbReference type="AlphaFoldDB" id="A0A0T5PBZ0"/>
<evidence type="ECO:0000256" key="6">
    <source>
        <dbReference type="ARBA" id="ARBA00032912"/>
    </source>
</evidence>
<evidence type="ECO:0000256" key="8">
    <source>
        <dbReference type="RuleBase" id="RU362116"/>
    </source>
</evidence>
<dbReference type="PANTHER" id="PTHR30435">
    <property type="entry name" value="FLAGELLAR PROTEIN"/>
    <property type="match status" value="1"/>
</dbReference>
<dbReference type="InterPro" id="IPR001444">
    <property type="entry name" value="Flag_bb_rod_N"/>
</dbReference>
<dbReference type="NCBIfam" id="TIGR03506">
    <property type="entry name" value="FlgEFG_subfam"/>
    <property type="match status" value="2"/>
</dbReference>
<reference evidence="12 14" key="1">
    <citation type="submission" date="2015-04" db="EMBL/GenBank/DDBJ databases">
        <title>The draft genome sequence of Roseovarius indicus B108T.</title>
        <authorList>
            <person name="Li G."/>
            <person name="Lai Q."/>
            <person name="Shao Z."/>
            <person name="Yan P."/>
        </authorList>
    </citation>
    <scope>NUCLEOTIDE SEQUENCE [LARGE SCALE GENOMIC DNA]</scope>
    <source>
        <strain evidence="12 14">B108</strain>
    </source>
</reference>
<evidence type="ECO:0000256" key="7">
    <source>
        <dbReference type="NCBIfam" id="TIGR02488"/>
    </source>
</evidence>
<dbReference type="Pfam" id="PF22692">
    <property type="entry name" value="LlgE_F_G_D1"/>
    <property type="match status" value="1"/>
</dbReference>
<feature type="domain" description="Flagellar basal-body/hook protein C-terminal" evidence="10">
    <location>
        <begin position="215"/>
        <end position="260"/>
    </location>
</feature>